<feature type="transmembrane region" description="Helical" evidence="1">
    <location>
        <begin position="6"/>
        <end position="26"/>
    </location>
</feature>
<name>A0A382K344_9ZZZZ</name>
<dbReference type="AlphaFoldDB" id="A0A382K344"/>
<dbReference type="EMBL" id="UINC01077880">
    <property type="protein sequence ID" value="SVC18426.1"/>
    <property type="molecule type" value="Genomic_DNA"/>
</dbReference>
<accession>A0A382K344</accession>
<keyword evidence="1" id="KW-0472">Membrane</keyword>
<gene>
    <name evidence="2" type="ORF">METZ01_LOCUS271280</name>
</gene>
<sequence length="27" mass="3150">MSFYVLEIKAIGLIYIVMVCVQIYVIK</sequence>
<reference evidence="2" key="1">
    <citation type="submission" date="2018-05" db="EMBL/GenBank/DDBJ databases">
        <authorList>
            <person name="Lanie J.A."/>
            <person name="Ng W.-L."/>
            <person name="Kazmierczak K.M."/>
            <person name="Andrzejewski T.M."/>
            <person name="Davidsen T.M."/>
            <person name="Wayne K.J."/>
            <person name="Tettelin H."/>
            <person name="Glass J.I."/>
            <person name="Rusch D."/>
            <person name="Podicherti R."/>
            <person name="Tsui H.-C.T."/>
            <person name="Winkler M.E."/>
        </authorList>
    </citation>
    <scope>NUCLEOTIDE SEQUENCE</scope>
</reference>
<evidence type="ECO:0000313" key="2">
    <source>
        <dbReference type="EMBL" id="SVC18426.1"/>
    </source>
</evidence>
<protein>
    <submittedName>
        <fullName evidence="2">Uncharacterized protein</fullName>
    </submittedName>
</protein>
<evidence type="ECO:0000256" key="1">
    <source>
        <dbReference type="SAM" id="Phobius"/>
    </source>
</evidence>
<proteinExistence type="predicted"/>
<keyword evidence="1" id="KW-0812">Transmembrane</keyword>
<organism evidence="2">
    <name type="scientific">marine metagenome</name>
    <dbReference type="NCBI Taxonomy" id="408172"/>
    <lineage>
        <taxon>unclassified sequences</taxon>
        <taxon>metagenomes</taxon>
        <taxon>ecological metagenomes</taxon>
    </lineage>
</organism>
<keyword evidence="1" id="KW-1133">Transmembrane helix</keyword>